<comment type="caution">
    <text evidence="2">The sequence shown here is derived from an EMBL/GenBank/DDBJ whole genome shotgun (WGS) entry which is preliminary data.</text>
</comment>
<keyword evidence="1" id="KW-0812">Transmembrane</keyword>
<feature type="transmembrane region" description="Helical" evidence="1">
    <location>
        <begin position="187"/>
        <end position="209"/>
    </location>
</feature>
<dbReference type="AlphaFoldDB" id="A0A1G2R1Y9"/>
<feature type="transmembrane region" description="Helical" evidence="1">
    <location>
        <begin position="133"/>
        <end position="150"/>
    </location>
</feature>
<keyword evidence="1" id="KW-1133">Transmembrane helix</keyword>
<feature type="transmembrane region" description="Helical" evidence="1">
    <location>
        <begin position="82"/>
        <end position="101"/>
    </location>
</feature>
<evidence type="ECO:0008006" key="4">
    <source>
        <dbReference type="Google" id="ProtNLM"/>
    </source>
</evidence>
<accession>A0A1G2R1Y9</accession>
<feature type="transmembrane region" description="Helical" evidence="1">
    <location>
        <begin position="107"/>
        <end position="126"/>
    </location>
</feature>
<evidence type="ECO:0000313" key="2">
    <source>
        <dbReference type="EMBL" id="OHA66399.1"/>
    </source>
</evidence>
<dbReference type="InterPro" id="IPR011672">
    <property type="entry name" value="DUF1614"/>
</dbReference>
<keyword evidence="1" id="KW-0472">Membrane</keyword>
<organism evidence="2 3">
    <name type="scientific">Candidatus Wildermuthbacteria bacterium RIFCSPHIGHO2_02_FULL_45_25</name>
    <dbReference type="NCBI Taxonomy" id="1802450"/>
    <lineage>
        <taxon>Bacteria</taxon>
        <taxon>Candidatus Wildermuthiibacteriota</taxon>
    </lineage>
</organism>
<dbReference type="Pfam" id="PF07758">
    <property type="entry name" value="DUF1614"/>
    <property type="match status" value="1"/>
</dbReference>
<feature type="transmembrane region" description="Helical" evidence="1">
    <location>
        <begin position="36"/>
        <end position="55"/>
    </location>
</feature>
<evidence type="ECO:0000256" key="1">
    <source>
        <dbReference type="SAM" id="Phobius"/>
    </source>
</evidence>
<proteinExistence type="predicted"/>
<name>A0A1G2R1Y9_9BACT</name>
<protein>
    <recommendedName>
        <fullName evidence="4">DUF1614 domain-containing protein</fullName>
    </recommendedName>
</protein>
<evidence type="ECO:0000313" key="3">
    <source>
        <dbReference type="Proteomes" id="UP000178092"/>
    </source>
</evidence>
<sequence length="210" mass="21977">MLIIFILFVLALPFLILFGFFHVASAGFEGMGVSPVWIPVLFIAMGVGSLVNIPLGKQKLVEVQENSFFGFIRRKKLKAQGMAINVGGAVVPVLLSLYLLTKTPLEPVLFAVMCMIVLCFLMARVIPGVGIALPLFAPPIFSVIAGLILVPQNPAGAAFIAGTFGVLIGADLLHLGGAMRNGGVFSIGGAGVFDGIFLMGIFAAFLAGVL</sequence>
<gene>
    <name evidence="2" type="ORF">A3C04_04300</name>
</gene>
<dbReference type="EMBL" id="MHTV01000034">
    <property type="protein sequence ID" value="OHA66399.1"/>
    <property type="molecule type" value="Genomic_DNA"/>
</dbReference>
<feature type="transmembrane region" description="Helical" evidence="1">
    <location>
        <begin position="156"/>
        <end position="175"/>
    </location>
</feature>
<dbReference type="Proteomes" id="UP000178092">
    <property type="component" value="Unassembled WGS sequence"/>
</dbReference>
<reference evidence="2 3" key="1">
    <citation type="journal article" date="2016" name="Nat. Commun.">
        <title>Thousands of microbial genomes shed light on interconnected biogeochemical processes in an aquifer system.</title>
        <authorList>
            <person name="Anantharaman K."/>
            <person name="Brown C.T."/>
            <person name="Hug L.A."/>
            <person name="Sharon I."/>
            <person name="Castelle C.J."/>
            <person name="Probst A.J."/>
            <person name="Thomas B.C."/>
            <person name="Singh A."/>
            <person name="Wilkins M.J."/>
            <person name="Karaoz U."/>
            <person name="Brodie E.L."/>
            <person name="Williams K.H."/>
            <person name="Hubbard S.S."/>
            <person name="Banfield J.F."/>
        </authorList>
    </citation>
    <scope>NUCLEOTIDE SEQUENCE [LARGE SCALE GENOMIC DNA]</scope>
</reference>